<keyword evidence="2" id="KW-0012">Acyltransferase</keyword>
<reference evidence="5 6" key="1">
    <citation type="submission" date="2019-08" db="EMBL/GenBank/DDBJ databases">
        <title>Complete genome sequence of Candidatus Uab amorphum.</title>
        <authorList>
            <person name="Shiratori T."/>
            <person name="Suzuki S."/>
            <person name="Kakizawa Y."/>
            <person name="Ishida K."/>
        </authorList>
    </citation>
    <scope>NUCLEOTIDE SEQUENCE [LARGE SCALE GENOMIC DNA]</scope>
    <source>
        <strain evidence="5 6">SRT547</strain>
    </source>
</reference>
<evidence type="ECO:0000259" key="4">
    <source>
        <dbReference type="PROSITE" id="PS51186"/>
    </source>
</evidence>
<dbReference type="PANTHER" id="PTHR43792:SF8">
    <property type="entry name" value="[RIBOSOMAL PROTEIN US5]-ALANINE N-ACETYLTRANSFERASE"/>
    <property type="match status" value="1"/>
</dbReference>
<name>A0A5S9IS81_UABAM</name>
<keyword evidence="5" id="KW-0689">Ribosomal protein</keyword>
<dbReference type="Pfam" id="PF13302">
    <property type="entry name" value="Acetyltransf_3"/>
    <property type="match status" value="1"/>
</dbReference>
<organism evidence="5 6">
    <name type="scientific">Uabimicrobium amorphum</name>
    <dbReference type="NCBI Taxonomy" id="2596890"/>
    <lineage>
        <taxon>Bacteria</taxon>
        <taxon>Pseudomonadati</taxon>
        <taxon>Planctomycetota</taxon>
        <taxon>Candidatus Uabimicrobiia</taxon>
        <taxon>Candidatus Uabimicrobiales</taxon>
        <taxon>Candidatus Uabimicrobiaceae</taxon>
        <taxon>Candidatus Uabimicrobium</taxon>
    </lineage>
</organism>
<dbReference type="AlphaFoldDB" id="A0A5S9IS81"/>
<accession>A0A5S9IS81</accession>
<dbReference type="KEGG" id="uam:UABAM_04857"/>
<evidence type="ECO:0000313" key="6">
    <source>
        <dbReference type="Proteomes" id="UP000326354"/>
    </source>
</evidence>
<keyword evidence="5" id="KW-0687">Ribonucleoprotein</keyword>
<dbReference type="PROSITE" id="PS51186">
    <property type="entry name" value="GNAT"/>
    <property type="match status" value="1"/>
</dbReference>
<evidence type="ECO:0000256" key="3">
    <source>
        <dbReference type="ARBA" id="ARBA00038502"/>
    </source>
</evidence>
<evidence type="ECO:0000256" key="2">
    <source>
        <dbReference type="ARBA" id="ARBA00023315"/>
    </source>
</evidence>
<keyword evidence="6" id="KW-1185">Reference proteome</keyword>
<evidence type="ECO:0000313" key="5">
    <source>
        <dbReference type="EMBL" id="BBM86471.1"/>
    </source>
</evidence>
<dbReference type="EMBL" id="AP019860">
    <property type="protein sequence ID" value="BBM86471.1"/>
    <property type="molecule type" value="Genomic_DNA"/>
</dbReference>
<dbReference type="GO" id="GO:0005737">
    <property type="term" value="C:cytoplasm"/>
    <property type="evidence" value="ECO:0007669"/>
    <property type="project" value="TreeGrafter"/>
</dbReference>
<dbReference type="GO" id="GO:0005840">
    <property type="term" value="C:ribosome"/>
    <property type="evidence" value="ECO:0007669"/>
    <property type="project" value="UniProtKB-KW"/>
</dbReference>
<dbReference type="RefSeq" id="WP_151970527.1">
    <property type="nucleotide sequence ID" value="NZ_AP019860.1"/>
</dbReference>
<dbReference type="Gene3D" id="3.40.630.30">
    <property type="match status" value="1"/>
</dbReference>
<dbReference type="GO" id="GO:0008999">
    <property type="term" value="F:protein-N-terminal-alanine acetyltransferase activity"/>
    <property type="evidence" value="ECO:0007669"/>
    <property type="project" value="TreeGrafter"/>
</dbReference>
<dbReference type="OrthoDB" id="9795206at2"/>
<proteinExistence type="inferred from homology"/>
<protein>
    <submittedName>
        <fullName evidence="5">Ribosomal protein S5 alanineN-acetyltransferase</fullName>
    </submittedName>
</protein>
<comment type="similarity">
    <text evidence="3">Belongs to the acetyltransferase family. RimJ subfamily.</text>
</comment>
<gene>
    <name evidence="5" type="ORF">UABAM_04857</name>
</gene>
<feature type="domain" description="N-acetyltransferase" evidence="4">
    <location>
        <begin position="13"/>
        <end position="181"/>
    </location>
</feature>
<evidence type="ECO:0000256" key="1">
    <source>
        <dbReference type="ARBA" id="ARBA00022679"/>
    </source>
</evidence>
<sequence length="186" mass="21982">MEIPQITTDRLTITIPSIEEAPSVVKYVVENRDFHKPWDPPRKESYFTLEYWQNTLEQHRREFLNDQSAKFFIFTREEKQIVGHCNFSCFVRGCSHCANLGFSLAEKAQGNGFMYEALQAAIEYVFEELRLHRIQSNHLPHNYRSRNVLRRLGFVTEGYARDYLFIHNGWQDHVLNSLTNHNITSI</sequence>
<dbReference type="InterPro" id="IPR016181">
    <property type="entry name" value="Acyl_CoA_acyltransferase"/>
</dbReference>
<dbReference type="PANTHER" id="PTHR43792">
    <property type="entry name" value="GNAT FAMILY, PUTATIVE (AFU_ORTHOLOGUE AFUA_3G00765)-RELATED-RELATED"/>
    <property type="match status" value="1"/>
</dbReference>
<dbReference type="SUPFAM" id="SSF55729">
    <property type="entry name" value="Acyl-CoA N-acyltransferases (Nat)"/>
    <property type="match status" value="1"/>
</dbReference>
<dbReference type="Proteomes" id="UP000326354">
    <property type="component" value="Chromosome"/>
</dbReference>
<dbReference type="InterPro" id="IPR000182">
    <property type="entry name" value="GNAT_dom"/>
</dbReference>
<dbReference type="InterPro" id="IPR051531">
    <property type="entry name" value="N-acetyltransferase"/>
</dbReference>
<keyword evidence="1 5" id="KW-0808">Transferase</keyword>